<dbReference type="InterPro" id="IPR002347">
    <property type="entry name" value="SDR_fam"/>
</dbReference>
<dbReference type="PANTHER" id="PTHR48107">
    <property type="entry name" value="NADPH-DEPENDENT ALDEHYDE REDUCTASE-LIKE PROTEIN, CHLOROPLASTIC-RELATED"/>
    <property type="match status" value="1"/>
</dbReference>
<dbReference type="PANTHER" id="PTHR48107:SF16">
    <property type="entry name" value="NADPH-DEPENDENT ALDEHYDE REDUCTASE 1, CHLOROPLASTIC"/>
    <property type="match status" value="1"/>
</dbReference>
<dbReference type="Pfam" id="PF13561">
    <property type="entry name" value="adh_short_C2"/>
    <property type="match status" value="1"/>
</dbReference>
<evidence type="ECO:0008006" key="5">
    <source>
        <dbReference type="Google" id="ProtNLM"/>
    </source>
</evidence>
<evidence type="ECO:0000313" key="3">
    <source>
        <dbReference type="EMBL" id="OGZ43140.1"/>
    </source>
</evidence>
<dbReference type="Proteomes" id="UP000176700">
    <property type="component" value="Unassembled WGS sequence"/>
</dbReference>
<dbReference type="Gene3D" id="3.40.50.720">
    <property type="entry name" value="NAD(P)-binding Rossmann-like Domain"/>
    <property type="match status" value="1"/>
</dbReference>
<dbReference type="PRINTS" id="PR00081">
    <property type="entry name" value="GDHRDH"/>
</dbReference>
<proteinExistence type="inferred from homology"/>
<dbReference type="InterPro" id="IPR036291">
    <property type="entry name" value="NAD(P)-bd_dom_sf"/>
</dbReference>
<name>A0A1G2FZW9_9BACT</name>
<evidence type="ECO:0000256" key="2">
    <source>
        <dbReference type="ARBA" id="ARBA00023002"/>
    </source>
</evidence>
<dbReference type="EMBL" id="MHNI01000011">
    <property type="protein sequence ID" value="OGZ43140.1"/>
    <property type="molecule type" value="Genomic_DNA"/>
</dbReference>
<dbReference type="PRINTS" id="PR00080">
    <property type="entry name" value="SDRFAMILY"/>
</dbReference>
<keyword evidence="2" id="KW-0560">Oxidoreductase</keyword>
<comment type="similarity">
    <text evidence="1">Belongs to the short-chain dehydrogenases/reductases (SDR) family.</text>
</comment>
<evidence type="ECO:0000256" key="1">
    <source>
        <dbReference type="ARBA" id="ARBA00006484"/>
    </source>
</evidence>
<protein>
    <recommendedName>
        <fullName evidence="5">Short-chain dehydrogenase</fullName>
    </recommendedName>
</protein>
<organism evidence="3 4">
    <name type="scientific">Candidatus Ryanbacteria bacterium RIFCSPHIGHO2_01_45_13</name>
    <dbReference type="NCBI Taxonomy" id="1802112"/>
    <lineage>
        <taxon>Bacteria</taxon>
        <taxon>Candidatus Ryaniibacteriota</taxon>
    </lineage>
</organism>
<gene>
    <name evidence="3" type="ORF">A2W41_00395</name>
</gene>
<dbReference type="GO" id="GO:0016614">
    <property type="term" value="F:oxidoreductase activity, acting on CH-OH group of donors"/>
    <property type="evidence" value="ECO:0007669"/>
    <property type="project" value="UniProtKB-ARBA"/>
</dbReference>
<evidence type="ECO:0000313" key="4">
    <source>
        <dbReference type="Proteomes" id="UP000176700"/>
    </source>
</evidence>
<dbReference type="AlphaFoldDB" id="A0A1G2FZW9"/>
<dbReference type="CDD" id="cd05233">
    <property type="entry name" value="SDR_c"/>
    <property type="match status" value="1"/>
</dbReference>
<dbReference type="SUPFAM" id="SSF51735">
    <property type="entry name" value="NAD(P)-binding Rossmann-fold domains"/>
    <property type="match status" value="1"/>
</dbReference>
<accession>A0A1G2FZW9</accession>
<sequence>MDLELQGKCAIITGGTRNLGRAISLGFLQEGAKVVATYLRDDASAQEFLDVVPSDRRDDIRIYKLDVSSAISCRKLCVRALREFSRIDVLVNNASVIYRQSPDEITDKDFEAIMGLTLRSTLYMMRAVFPVMKQAGGGRIVNISTAGVYTGNASELLYICAKAGVEAATRAYVRLGSNFGITANAIAPHVIDIGMGRETISQDPTIVDRIPLQRIGRVEEYVNLVLFLSSRACEYMAGQILHLNGARLMR</sequence>
<comment type="caution">
    <text evidence="3">The sequence shown here is derived from an EMBL/GenBank/DDBJ whole genome shotgun (WGS) entry which is preliminary data.</text>
</comment>
<reference evidence="3 4" key="1">
    <citation type="journal article" date="2016" name="Nat. Commun.">
        <title>Thousands of microbial genomes shed light on interconnected biogeochemical processes in an aquifer system.</title>
        <authorList>
            <person name="Anantharaman K."/>
            <person name="Brown C.T."/>
            <person name="Hug L.A."/>
            <person name="Sharon I."/>
            <person name="Castelle C.J."/>
            <person name="Probst A.J."/>
            <person name="Thomas B.C."/>
            <person name="Singh A."/>
            <person name="Wilkins M.J."/>
            <person name="Karaoz U."/>
            <person name="Brodie E.L."/>
            <person name="Williams K.H."/>
            <person name="Hubbard S.S."/>
            <person name="Banfield J.F."/>
        </authorList>
    </citation>
    <scope>NUCLEOTIDE SEQUENCE [LARGE SCALE GENOMIC DNA]</scope>
</reference>